<organism evidence="2 3">
    <name type="scientific">Aspergillus luchuensis (strain CBS 106.47)</name>
    <dbReference type="NCBI Taxonomy" id="1137211"/>
    <lineage>
        <taxon>Eukaryota</taxon>
        <taxon>Fungi</taxon>
        <taxon>Dikarya</taxon>
        <taxon>Ascomycota</taxon>
        <taxon>Pezizomycotina</taxon>
        <taxon>Eurotiomycetes</taxon>
        <taxon>Eurotiomycetidae</taxon>
        <taxon>Eurotiales</taxon>
        <taxon>Aspergillaceae</taxon>
        <taxon>Aspergillus</taxon>
        <taxon>Aspergillus subgen. Circumdati</taxon>
    </lineage>
</organism>
<protein>
    <recommendedName>
        <fullName evidence="1">Phosphoribosyltransferase domain-containing protein</fullName>
    </recommendedName>
</protein>
<dbReference type="VEuPathDB" id="FungiDB:ASPFODRAFT_212740"/>
<evidence type="ECO:0000313" key="3">
    <source>
        <dbReference type="Proteomes" id="UP000184063"/>
    </source>
</evidence>
<name>A0A1M3T0P8_ASPLC</name>
<dbReference type="PANTHER" id="PTHR43344">
    <property type="entry name" value="PHOSPHOSERINE PHOSPHATASE"/>
    <property type="match status" value="1"/>
</dbReference>
<gene>
    <name evidence="2" type="ORF">ASPFODRAFT_212740</name>
</gene>
<dbReference type="SUPFAM" id="SSF56784">
    <property type="entry name" value="HAD-like"/>
    <property type="match status" value="1"/>
</dbReference>
<dbReference type="EMBL" id="KV878256">
    <property type="protein sequence ID" value="OJZ80344.1"/>
    <property type="molecule type" value="Genomic_DNA"/>
</dbReference>
<accession>A0A1M3T0P8</accession>
<dbReference type="CDD" id="cd06223">
    <property type="entry name" value="PRTases_typeI"/>
    <property type="match status" value="1"/>
</dbReference>
<dbReference type="Gene3D" id="3.40.50.300">
    <property type="entry name" value="P-loop containing nucleotide triphosphate hydrolases"/>
    <property type="match status" value="1"/>
</dbReference>
<dbReference type="Gene3D" id="3.40.50.2020">
    <property type="match status" value="1"/>
</dbReference>
<dbReference type="Gene3D" id="3.40.50.1000">
    <property type="entry name" value="HAD superfamily/HAD-like"/>
    <property type="match status" value="1"/>
</dbReference>
<dbReference type="OrthoDB" id="5416609at2759"/>
<dbReference type="InterPro" id="IPR023214">
    <property type="entry name" value="HAD_sf"/>
</dbReference>
<dbReference type="AlphaFoldDB" id="A0A1M3T0P8"/>
<dbReference type="InterPro" id="IPR029057">
    <property type="entry name" value="PRTase-like"/>
</dbReference>
<feature type="domain" description="Phosphoribosyltransferase" evidence="1">
    <location>
        <begin position="471"/>
        <end position="667"/>
    </location>
</feature>
<dbReference type="GO" id="GO:0005737">
    <property type="term" value="C:cytoplasm"/>
    <property type="evidence" value="ECO:0007669"/>
    <property type="project" value="TreeGrafter"/>
</dbReference>
<dbReference type="SUPFAM" id="SSF52540">
    <property type="entry name" value="P-loop containing nucleoside triphosphate hydrolases"/>
    <property type="match status" value="1"/>
</dbReference>
<dbReference type="InterPro" id="IPR000836">
    <property type="entry name" value="PRTase_dom"/>
</dbReference>
<dbReference type="Pfam" id="PF13207">
    <property type="entry name" value="AAA_17"/>
    <property type="match status" value="1"/>
</dbReference>
<dbReference type="Pfam" id="PF14681">
    <property type="entry name" value="UPRTase"/>
    <property type="match status" value="1"/>
</dbReference>
<evidence type="ECO:0000313" key="2">
    <source>
        <dbReference type="EMBL" id="OJZ80344.1"/>
    </source>
</evidence>
<dbReference type="PANTHER" id="PTHR43344:SF20">
    <property type="entry name" value="URACIL PHOSPHORIBOSYLTRANSFERASE"/>
    <property type="match status" value="1"/>
</dbReference>
<dbReference type="Proteomes" id="UP000184063">
    <property type="component" value="Unassembled WGS sequence"/>
</dbReference>
<dbReference type="SUPFAM" id="SSF53271">
    <property type="entry name" value="PRTase-like"/>
    <property type="match status" value="1"/>
</dbReference>
<proteinExistence type="predicted"/>
<reference evidence="3" key="1">
    <citation type="journal article" date="2017" name="Genome Biol.">
        <title>Comparative genomics reveals high biological diversity and specific adaptations in the industrially and medically important fungal genus Aspergillus.</title>
        <authorList>
            <person name="de Vries R.P."/>
            <person name="Riley R."/>
            <person name="Wiebenga A."/>
            <person name="Aguilar-Osorio G."/>
            <person name="Amillis S."/>
            <person name="Uchima C.A."/>
            <person name="Anderluh G."/>
            <person name="Asadollahi M."/>
            <person name="Askin M."/>
            <person name="Barry K."/>
            <person name="Battaglia E."/>
            <person name="Bayram O."/>
            <person name="Benocci T."/>
            <person name="Braus-Stromeyer S.A."/>
            <person name="Caldana C."/>
            <person name="Canovas D."/>
            <person name="Cerqueira G.C."/>
            <person name="Chen F."/>
            <person name="Chen W."/>
            <person name="Choi C."/>
            <person name="Clum A."/>
            <person name="Dos Santos R.A."/>
            <person name="Damasio A.R."/>
            <person name="Diallinas G."/>
            <person name="Emri T."/>
            <person name="Fekete E."/>
            <person name="Flipphi M."/>
            <person name="Freyberg S."/>
            <person name="Gallo A."/>
            <person name="Gournas C."/>
            <person name="Habgood R."/>
            <person name="Hainaut M."/>
            <person name="Harispe M.L."/>
            <person name="Henrissat B."/>
            <person name="Hilden K.S."/>
            <person name="Hope R."/>
            <person name="Hossain A."/>
            <person name="Karabika E."/>
            <person name="Karaffa L."/>
            <person name="Karanyi Z."/>
            <person name="Krasevec N."/>
            <person name="Kuo A."/>
            <person name="Kusch H."/>
            <person name="LaButti K."/>
            <person name="Lagendijk E.L."/>
            <person name="Lapidus A."/>
            <person name="Levasseur A."/>
            <person name="Lindquist E."/>
            <person name="Lipzen A."/>
            <person name="Logrieco A.F."/>
            <person name="MacCabe A."/>
            <person name="Maekelae M.R."/>
            <person name="Malavazi I."/>
            <person name="Melin P."/>
            <person name="Meyer V."/>
            <person name="Mielnichuk N."/>
            <person name="Miskei M."/>
            <person name="Molnar A.P."/>
            <person name="Mule G."/>
            <person name="Ngan C.Y."/>
            <person name="Orejas M."/>
            <person name="Orosz E."/>
            <person name="Ouedraogo J.P."/>
            <person name="Overkamp K.M."/>
            <person name="Park H.-S."/>
            <person name="Perrone G."/>
            <person name="Piumi F."/>
            <person name="Punt P.J."/>
            <person name="Ram A.F."/>
            <person name="Ramon A."/>
            <person name="Rauscher S."/>
            <person name="Record E."/>
            <person name="Riano-Pachon D.M."/>
            <person name="Robert V."/>
            <person name="Roehrig J."/>
            <person name="Ruller R."/>
            <person name="Salamov A."/>
            <person name="Salih N.S."/>
            <person name="Samson R.A."/>
            <person name="Sandor E."/>
            <person name="Sanguinetti M."/>
            <person name="Schuetze T."/>
            <person name="Sepcic K."/>
            <person name="Shelest E."/>
            <person name="Sherlock G."/>
            <person name="Sophianopoulou V."/>
            <person name="Squina F.M."/>
            <person name="Sun H."/>
            <person name="Susca A."/>
            <person name="Todd R.B."/>
            <person name="Tsang A."/>
            <person name="Unkles S.E."/>
            <person name="van de Wiele N."/>
            <person name="van Rossen-Uffink D."/>
            <person name="Oliveira J.V."/>
            <person name="Vesth T.C."/>
            <person name="Visser J."/>
            <person name="Yu J.-H."/>
            <person name="Zhou M."/>
            <person name="Andersen M.R."/>
            <person name="Archer D.B."/>
            <person name="Baker S.E."/>
            <person name="Benoit I."/>
            <person name="Brakhage A.A."/>
            <person name="Braus G.H."/>
            <person name="Fischer R."/>
            <person name="Frisvad J.C."/>
            <person name="Goldman G.H."/>
            <person name="Houbraken J."/>
            <person name="Oakley B."/>
            <person name="Pocsi I."/>
            <person name="Scazzocchio C."/>
            <person name="Seiboth B."/>
            <person name="vanKuyk P.A."/>
            <person name="Wortman J."/>
            <person name="Dyer P.S."/>
            <person name="Grigoriev I.V."/>
        </authorList>
    </citation>
    <scope>NUCLEOTIDE SEQUENCE [LARGE SCALE GENOMIC DNA]</scope>
    <source>
        <strain evidence="3">CBS 106.47</strain>
    </source>
</reference>
<dbReference type="InterPro" id="IPR050582">
    <property type="entry name" value="HAD-like_SerB"/>
</dbReference>
<dbReference type="GO" id="GO:0006564">
    <property type="term" value="P:L-serine biosynthetic process"/>
    <property type="evidence" value="ECO:0007669"/>
    <property type="project" value="TreeGrafter"/>
</dbReference>
<dbReference type="GO" id="GO:0036424">
    <property type="term" value="F:L-phosphoserine phosphatase activity"/>
    <property type="evidence" value="ECO:0007669"/>
    <property type="project" value="TreeGrafter"/>
</dbReference>
<dbReference type="InterPro" id="IPR036412">
    <property type="entry name" value="HAD-like_sf"/>
</dbReference>
<dbReference type="GO" id="GO:0000287">
    <property type="term" value="F:magnesium ion binding"/>
    <property type="evidence" value="ECO:0007669"/>
    <property type="project" value="TreeGrafter"/>
</dbReference>
<dbReference type="InterPro" id="IPR027417">
    <property type="entry name" value="P-loop_NTPase"/>
</dbReference>
<dbReference type="Pfam" id="PF12710">
    <property type="entry name" value="HAD"/>
    <property type="match status" value="1"/>
</dbReference>
<evidence type="ECO:0000259" key="1">
    <source>
        <dbReference type="Pfam" id="PF14681"/>
    </source>
</evidence>
<sequence length="671" mass="74525">MDNASHCSREGSSHCVAHKAVVVGLYGISGVGKSFLLDRLKRQLGEELFNYHEGSAVIADIVPGGLEAFQSLEGGEKACWRKQAIETIRRTSIETGKIAVVTGHFMFYSEQGALETVLTESDLKVFTHILYLDEPANIVWQRRQQDTQKYRVELPVRAIQQWIEAEKTSLRQLCYDHSILFCLVPSENVVGIKTLLLDFQKHDETHNLSVAMDFLDASMRFSHPNLIDTFLVLDGDRTLTAGDTGDMLWRAYKPRRNDVTPLKAIFSSHLRYSYAAFRQVSLLYEQSFDDDEFDEICTRVASSVELYPEMFSLLCYAQFKEHIGAVIVTCGLRAVWTKILDKIGLSHKVVVIGGGRISDGFAVTPGVKAAIVDRLKEVYCAYVWAFGDSPLDIDMLSRADEAIVVVGDVSTRSQSMETELATAIDSGRLRARQLLLPEGIPSRLDAERLPTVRLESLMSSIDFRFCVFHSTDTNAAKLLATATRDARISGPLLREAHRRVGYYLSITHLSDLLGLETIQIPHVQGHTTDGFQLFQESRTAIIALMRGGEPMAFGVSDAFPNAMFLHARCAADIEETHLKDRNAVILVDSVINTGKSVLQMAQHIREINTAIQIAVVAGVVQKEAVSVRSPLHAFAREGNFNLVALRLSANKYSGRGSTDTGNRLFSTVHLA</sequence>